<proteinExistence type="inferred from homology"/>
<dbReference type="EMBL" id="JAHLUH010000008">
    <property type="protein sequence ID" value="KAG7726746.1"/>
    <property type="molecule type" value="Genomic_DNA"/>
</dbReference>
<evidence type="ECO:0000259" key="6">
    <source>
        <dbReference type="PROSITE" id="PS50600"/>
    </source>
</evidence>
<feature type="region of interest" description="Disordered" evidence="5">
    <location>
        <begin position="541"/>
        <end position="649"/>
    </location>
</feature>
<feature type="compositionally biased region" description="Polar residues" evidence="5">
    <location>
        <begin position="543"/>
        <end position="553"/>
    </location>
</feature>
<protein>
    <recommendedName>
        <fullName evidence="6">Ubiquitin-like protease family profile domain-containing protein</fullName>
    </recommendedName>
</protein>
<keyword evidence="4" id="KW-0788">Thiol protease</keyword>
<dbReference type="GO" id="GO:0016926">
    <property type="term" value="P:protein desumoylation"/>
    <property type="evidence" value="ECO:0007669"/>
    <property type="project" value="UniProtKB-ARBA"/>
</dbReference>
<dbReference type="AlphaFoldDB" id="A0AAN6D4E4"/>
<dbReference type="PANTHER" id="PTHR46915:SF2">
    <property type="entry name" value="UBIQUITIN-LIKE PROTEASE 4"/>
    <property type="match status" value="1"/>
</dbReference>
<dbReference type="PANTHER" id="PTHR46915">
    <property type="entry name" value="UBIQUITIN-LIKE PROTEASE 4-RELATED"/>
    <property type="match status" value="1"/>
</dbReference>
<dbReference type="Proteomes" id="UP000738402">
    <property type="component" value="Unassembled WGS sequence"/>
</dbReference>
<accession>A0AAN6D4E4</accession>
<keyword evidence="2" id="KW-0645">Protease</keyword>
<feature type="domain" description="Ubiquitin-like protease family profile" evidence="6">
    <location>
        <begin position="290"/>
        <end position="485"/>
    </location>
</feature>
<comment type="similarity">
    <text evidence="1">Belongs to the peptidase C48 family.</text>
</comment>
<dbReference type="SUPFAM" id="SSF54001">
    <property type="entry name" value="Cysteine proteinases"/>
    <property type="match status" value="1"/>
</dbReference>
<evidence type="ECO:0000256" key="2">
    <source>
        <dbReference type="ARBA" id="ARBA00022670"/>
    </source>
</evidence>
<organism evidence="7 8">
    <name type="scientific">Ogataea haglerorum</name>
    <dbReference type="NCBI Taxonomy" id="1937702"/>
    <lineage>
        <taxon>Eukaryota</taxon>
        <taxon>Fungi</taxon>
        <taxon>Dikarya</taxon>
        <taxon>Ascomycota</taxon>
        <taxon>Saccharomycotina</taxon>
        <taxon>Pichiomycetes</taxon>
        <taxon>Pichiales</taxon>
        <taxon>Pichiaceae</taxon>
        <taxon>Ogataea</taxon>
    </lineage>
</organism>
<gene>
    <name evidence="7" type="ORF">KL933_003029</name>
</gene>
<dbReference type="GO" id="GO:0006508">
    <property type="term" value="P:proteolysis"/>
    <property type="evidence" value="ECO:0007669"/>
    <property type="project" value="UniProtKB-KW"/>
</dbReference>
<comment type="caution">
    <text evidence="7">The sequence shown here is derived from an EMBL/GenBank/DDBJ whole genome shotgun (WGS) entry which is preliminary data.</text>
</comment>
<evidence type="ECO:0000256" key="5">
    <source>
        <dbReference type="SAM" id="MobiDB-lite"/>
    </source>
</evidence>
<sequence length="754" mass="86189">MFNKDPPYKRKAFASLNNLRYRSKKLRQLRPSDNLQKQPATKIAIPRSIDLDTGEQPAPVKEDEGVHVAVRRVKLFKSAVKSPSTVSEHIWLNCQNHRLTIYSLQHTNDVYVSVPFSDVKFVDICSNPDSSYHFVVTLRSSITGTLRNESVRIDKLWIFLDLSDQEAYNKLVRNLEDQLVCNYLTASDMNNYYLKSESDREPRIWSNRQTQLPVTSPANFYGTAKTFSSDLEPANIINTARTRSLRLSLTDSIEDPLEDHPEIQDEDISRDEQIVFDPPLKYRFASRKSIIVSNKDFNSLYNGNWVNDSIVDFFLQYNLQQARDAGSLGSARVELFNSFFYTKLTMTNPDNDYYSNVKTWFKSNDSLFDNDYIVIPIMKDLHWFFVVITNLPRLRRYNETNEPEPVDGLLINKKKPLASIFVLDSLQKAHPNIAVPIKSFLVNYAKDKYDLDIPMGQIRKYSCNIPQQKNFNDCGLHVIYNCKKFFDSPEEFKAKILTEHRRKKSTTSLSTKLFDDEERKVIRMQLREVLLNLLKEQVKANGGDSSAVGTETYGTLRGKGIKEPSAEAEGHSADEDPDDEVMIVDERSNETAPDNEQQKPACVESSQRNISLSSEDPETEIKTQSPQSSPARKVHDEQLDDSLSVQPKDQQIVTSYAQSSDKLQGQKVSMILEDNGSLKEVIEFSEAKPKDRKEKRTGMDHQARVTVTDITEKPVATGKASTPDEGKVLLVPYPKTSIKFAGRTYHSQLARKRR</sequence>
<keyword evidence="3" id="KW-0378">Hydrolase</keyword>
<feature type="compositionally biased region" description="Polar residues" evidence="5">
    <location>
        <begin position="604"/>
        <end position="614"/>
    </location>
</feature>
<dbReference type="InterPro" id="IPR003653">
    <property type="entry name" value="Peptidase_C48_C"/>
</dbReference>
<feature type="compositionally biased region" description="Basic and acidic residues" evidence="5">
    <location>
        <begin position="560"/>
        <end position="574"/>
    </location>
</feature>
<dbReference type="InterPro" id="IPR038765">
    <property type="entry name" value="Papain-like_cys_pep_sf"/>
</dbReference>
<dbReference type="GO" id="GO:0008234">
    <property type="term" value="F:cysteine-type peptidase activity"/>
    <property type="evidence" value="ECO:0007669"/>
    <property type="project" value="UniProtKB-KW"/>
</dbReference>
<evidence type="ECO:0000313" key="7">
    <source>
        <dbReference type="EMBL" id="KAG7726746.1"/>
    </source>
</evidence>
<evidence type="ECO:0000256" key="1">
    <source>
        <dbReference type="ARBA" id="ARBA00005234"/>
    </source>
</evidence>
<evidence type="ECO:0000313" key="8">
    <source>
        <dbReference type="Proteomes" id="UP000738402"/>
    </source>
</evidence>
<name>A0AAN6D4E4_9ASCO</name>
<evidence type="ECO:0000256" key="4">
    <source>
        <dbReference type="ARBA" id="ARBA00022807"/>
    </source>
</evidence>
<dbReference type="Pfam" id="PF02902">
    <property type="entry name" value="Peptidase_C48"/>
    <property type="match status" value="1"/>
</dbReference>
<dbReference type="PROSITE" id="PS50600">
    <property type="entry name" value="ULP_PROTEASE"/>
    <property type="match status" value="1"/>
</dbReference>
<dbReference type="GO" id="GO:0019783">
    <property type="term" value="F:ubiquitin-like protein peptidase activity"/>
    <property type="evidence" value="ECO:0007669"/>
    <property type="project" value="UniProtKB-ARBA"/>
</dbReference>
<reference evidence="7" key="1">
    <citation type="journal article" date="2021" name="G3 (Bethesda)">
        <title>Genomic diversity, chromosomal rearrangements, and interspecies hybridization in the ogataea polymorpha species complex.</title>
        <authorList>
            <person name="Hanson S.J."/>
            <person name="Cinneide E.O."/>
            <person name="Salzberg L.I."/>
            <person name="Wolfe K.H."/>
            <person name="McGowan J."/>
            <person name="Fitzpatrick D.A."/>
            <person name="Matlin K."/>
        </authorList>
    </citation>
    <scope>NUCLEOTIDE SEQUENCE</scope>
    <source>
        <strain evidence="7">83-405-1</strain>
    </source>
</reference>
<evidence type="ECO:0000256" key="3">
    <source>
        <dbReference type="ARBA" id="ARBA00022801"/>
    </source>
</evidence>
<dbReference type="Gene3D" id="3.40.395.10">
    <property type="entry name" value="Adenoviral Proteinase, Chain A"/>
    <property type="match status" value="1"/>
</dbReference>